<dbReference type="AlphaFoldDB" id="E1RD08"/>
<feature type="transmembrane region" description="Helical" evidence="1">
    <location>
        <begin position="6"/>
        <end position="22"/>
    </location>
</feature>
<keyword evidence="1" id="KW-0472">Membrane</keyword>
<feature type="transmembrane region" description="Helical" evidence="1">
    <location>
        <begin position="98"/>
        <end position="116"/>
    </location>
</feature>
<dbReference type="GeneID" id="41351137"/>
<feature type="transmembrane region" description="Helical" evidence="1">
    <location>
        <begin position="34"/>
        <end position="52"/>
    </location>
</feature>
<feature type="transmembrane region" description="Helical" evidence="1">
    <location>
        <begin position="161"/>
        <end position="182"/>
    </location>
</feature>
<feature type="transmembrane region" description="Helical" evidence="1">
    <location>
        <begin position="64"/>
        <end position="86"/>
    </location>
</feature>
<dbReference type="OrthoDB" id="375441at2157"/>
<dbReference type="KEGG" id="mpi:Mpet_1142"/>
<name>E1RD08_METP4</name>
<dbReference type="RefSeq" id="WP_013329086.1">
    <property type="nucleotide sequence ID" value="NC_014507.1"/>
</dbReference>
<evidence type="ECO:0000256" key="1">
    <source>
        <dbReference type="SAM" id="Phobius"/>
    </source>
</evidence>
<dbReference type="HOGENOM" id="CLU_1551847_0_0_2"/>
<gene>
    <name evidence="2" type="ordered locus">Mpet_1142</name>
</gene>
<dbReference type="Proteomes" id="UP000006565">
    <property type="component" value="Chromosome"/>
</dbReference>
<organism evidence="2 3">
    <name type="scientific">Methanolacinia petrolearia (strain DSM 11571 / OCM 486 / SEBR 4847)</name>
    <name type="common">Methanoplanus petrolearius</name>
    <dbReference type="NCBI Taxonomy" id="679926"/>
    <lineage>
        <taxon>Archaea</taxon>
        <taxon>Methanobacteriati</taxon>
        <taxon>Methanobacteriota</taxon>
        <taxon>Stenosarchaea group</taxon>
        <taxon>Methanomicrobia</taxon>
        <taxon>Methanomicrobiales</taxon>
        <taxon>Methanomicrobiaceae</taxon>
        <taxon>Methanolacinia</taxon>
    </lineage>
</organism>
<proteinExistence type="predicted"/>
<protein>
    <submittedName>
        <fullName evidence="2">Uncharacterized protein</fullName>
    </submittedName>
</protein>
<evidence type="ECO:0000313" key="3">
    <source>
        <dbReference type="Proteomes" id="UP000006565"/>
    </source>
</evidence>
<accession>E1RD08</accession>
<keyword evidence="1" id="KW-0812">Transmembrane</keyword>
<dbReference type="EMBL" id="CP002117">
    <property type="protein sequence ID" value="ADN35908.1"/>
    <property type="molecule type" value="Genomic_DNA"/>
</dbReference>
<keyword evidence="1" id="KW-1133">Transmembrane helix</keyword>
<reference evidence="2 3" key="1">
    <citation type="journal article" date="2010" name="Stand. Genomic Sci.">
        <title>Complete genome sequence of Methanoplanus petrolearius type strain (SEBR 4847).</title>
        <authorList>
            <person name="Brambilla E."/>
            <person name="Djao O.D."/>
            <person name="Daligault H."/>
            <person name="Lapidus A."/>
            <person name="Lucas S."/>
            <person name="Hammon N."/>
            <person name="Nolan M."/>
            <person name="Tice H."/>
            <person name="Cheng J.F."/>
            <person name="Han C."/>
            <person name="Tapia R."/>
            <person name="Goodwin L."/>
            <person name="Pitluck S."/>
            <person name="Liolios K."/>
            <person name="Ivanova N."/>
            <person name="Mavromatis K."/>
            <person name="Mikhailova N."/>
            <person name="Pati A."/>
            <person name="Chen A."/>
            <person name="Palaniappan K."/>
            <person name="Land M."/>
            <person name="Hauser L."/>
            <person name="Chang Y.J."/>
            <person name="Jeffries C.D."/>
            <person name="Rohde M."/>
            <person name="Spring S."/>
            <person name="Sikorski J."/>
            <person name="Goker M."/>
            <person name="Woyke T."/>
            <person name="Bristow J."/>
            <person name="Eisen J.A."/>
            <person name="Markowitz V."/>
            <person name="Hugenholtz P."/>
            <person name="Kyrpides N.C."/>
            <person name="Klenk H.P."/>
        </authorList>
    </citation>
    <scope>NUCLEOTIDE SEQUENCE [LARGE SCALE GENOMIC DNA]</scope>
    <source>
        <strain evidence="3">DSM 11571 / OCM 486 / SEBR 4847</strain>
    </source>
</reference>
<keyword evidence="3" id="KW-1185">Reference proteome</keyword>
<evidence type="ECO:0000313" key="2">
    <source>
        <dbReference type="EMBL" id="ADN35908.1"/>
    </source>
</evidence>
<dbReference type="eggNOG" id="arCOG09592">
    <property type="taxonomic scope" value="Archaea"/>
</dbReference>
<sequence>MIEVLVLFLGPSFFSLLIWFGLKKISSPVMKKTALLVLPVLFVLSIILWVLLKPHTIGPSPFIFALAAISMIAFAAGYPVAIAMNVFQGIFKEKDEGYVAAFAPLISVPFILKLLISPEVWEGKLYGDYFSIKIPLIGWAIDPFTSGWAHTTAGDSLFPMLILYTGFFVEMTMIMLLVFWCFRKAAGSSGDQTTEKED</sequence>